<gene>
    <name evidence="3" type="primary">LOC107895758</name>
</gene>
<dbReference type="Pfam" id="PF24626">
    <property type="entry name" value="SH3_Tf2-1"/>
    <property type="match status" value="1"/>
</dbReference>
<accession>A0A1U8IE53</accession>
<dbReference type="RefSeq" id="XP_016676476.1">
    <property type="nucleotide sequence ID" value="XM_016820987.1"/>
</dbReference>
<dbReference type="AlphaFoldDB" id="A0A1U8IE53"/>
<keyword evidence="2" id="KW-1185">Reference proteome</keyword>
<dbReference type="InterPro" id="IPR056924">
    <property type="entry name" value="SH3_Tf2-1"/>
</dbReference>
<feature type="domain" description="Tf2-1-like SH3-like" evidence="1">
    <location>
        <begin position="60"/>
        <end position="94"/>
    </location>
</feature>
<evidence type="ECO:0000313" key="3">
    <source>
        <dbReference type="RefSeq" id="XP_016676476.1"/>
    </source>
</evidence>
<evidence type="ECO:0000313" key="2">
    <source>
        <dbReference type="Proteomes" id="UP000818029"/>
    </source>
</evidence>
<dbReference type="Proteomes" id="UP000818029">
    <property type="component" value="Chromosome A08"/>
</dbReference>
<dbReference type="PANTHER" id="PTHR46148">
    <property type="entry name" value="CHROMO DOMAIN-CONTAINING PROTEIN"/>
    <property type="match status" value="1"/>
</dbReference>
<dbReference type="PaxDb" id="3635-A0A1U8IE53"/>
<sequence length="120" mass="14154">MGRKSLFALRMMNTWLTLSENKNKVRLIRDCLKVASDRRKSYADLKRKDIEYSVGDYLFFKILKCVGSVAYQLQQPLELDCIHDVFHVLMLRRYQSDPSHVVSAEEIEIRPNLTFEEELV</sequence>
<dbReference type="OrthoDB" id="1738613at2759"/>
<proteinExistence type="predicted"/>
<evidence type="ECO:0000259" key="1">
    <source>
        <dbReference type="Pfam" id="PF24626"/>
    </source>
</evidence>
<reference evidence="3" key="2">
    <citation type="submission" date="2025-08" db="UniProtKB">
        <authorList>
            <consortium name="RefSeq"/>
        </authorList>
    </citation>
    <scope>IDENTIFICATION</scope>
</reference>
<dbReference type="PANTHER" id="PTHR46148:SF44">
    <property type="entry name" value="GAG-POL POLYPROTEIN"/>
    <property type="match status" value="1"/>
</dbReference>
<name>A0A1U8IE53_GOSHI</name>
<organism evidence="2 3">
    <name type="scientific">Gossypium hirsutum</name>
    <name type="common">Upland cotton</name>
    <name type="synonym">Gossypium mexicanum</name>
    <dbReference type="NCBI Taxonomy" id="3635"/>
    <lineage>
        <taxon>Eukaryota</taxon>
        <taxon>Viridiplantae</taxon>
        <taxon>Streptophyta</taxon>
        <taxon>Embryophyta</taxon>
        <taxon>Tracheophyta</taxon>
        <taxon>Spermatophyta</taxon>
        <taxon>Magnoliopsida</taxon>
        <taxon>eudicotyledons</taxon>
        <taxon>Gunneridae</taxon>
        <taxon>Pentapetalae</taxon>
        <taxon>rosids</taxon>
        <taxon>malvids</taxon>
        <taxon>Malvales</taxon>
        <taxon>Malvaceae</taxon>
        <taxon>Malvoideae</taxon>
        <taxon>Gossypium</taxon>
    </lineage>
</organism>
<reference evidence="2" key="1">
    <citation type="journal article" date="2020" name="Nat. Genet.">
        <title>Genomic diversifications of five Gossypium allopolyploid species and their impact on cotton improvement.</title>
        <authorList>
            <person name="Chen Z.J."/>
            <person name="Sreedasyam A."/>
            <person name="Ando A."/>
            <person name="Song Q."/>
            <person name="De Santiago L.M."/>
            <person name="Hulse-Kemp A.M."/>
            <person name="Ding M."/>
            <person name="Ye W."/>
            <person name="Kirkbride R.C."/>
            <person name="Jenkins J."/>
            <person name="Plott C."/>
            <person name="Lovell J."/>
            <person name="Lin Y.M."/>
            <person name="Vaughn R."/>
            <person name="Liu B."/>
            <person name="Simpson S."/>
            <person name="Scheffler B.E."/>
            <person name="Wen L."/>
            <person name="Saski C.A."/>
            <person name="Grover C.E."/>
            <person name="Hu G."/>
            <person name="Conover J.L."/>
            <person name="Carlson J.W."/>
            <person name="Shu S."/>
            <person name="Boston L.B."/>
            <person name="Williams M."/>
            <person name="Peterson D.G."/>
            <person name="McGee K."/>
            <person name="Jones D.C."/>
            <person name="Wendel J.F."/>
            <person name="Stelly D.M."/>
            <person name="Grimwood J."/>
            <person name="Schmutz J."/>
        </authorList>
    </citation>
    <scope>NUCLEOTIDE SEQUENCE [LARGE SCALE GENOMIC DNA]</scope>
    <source>
        <strain evidence="2">cv. TM-1</strain>
    </source>
</reference>
<dbReference type="GeneID" id="107895758"/>
<protein>
    <recommendedName>
        <fullName evidence="1">Tf2-1-like SH3-like domain-containing protein</fullName>
    </recommendedName>
</protein>
<dbReference type="KEGG" id="ghi:107895758"/>